<name>A0ABD3NDH0_9STRA</name>
<comment type="caution">
    <text evidence="1">The sequence shown here is derived from an EMBL/GenBank/DDBJ whole genome shotgun (WGS) entry which is preliminary data.</text>
</comment>
<keyword evidence="2" id="KW-1185">Reference proteome</keyword>
<evidence type="ECO:0000313" key="1">
    <source>
        <dbReference type="EMBL" id="KAL3772386.1"/>
    </source>
</evidence>
<organism evidence="1 2">
    <name type="scientific">Discostella pseudostelligera</name>
    <dbReference type="NCBI Taxonomy" id="259834"/>
    <lineage>
        <taxon>Eukaryota</taxon>
        <taxon>Sar</taxon>
        <taxon>Stramenopiles</taxon>
        <taxon>Ochrophyta</taxon>
        <taxon>Bacillariophyta</taxon>
        <taxon>Coscinodiscophyceae</taxon>
        <taxon>Thalassiosirophycidae</taxon>
        <taxon>Stephanodiscales</taxon>
        <taxon>Stephanodiscaceae</taxon>
        <taxon>Discostella</taxon>
    </lineage>
</organism>
<proteinExistence type="predicted"/>
<dbReference type="AlphaFoldDB" id="A0ABD3NDH0"/>
<dbReference type="Proteomes" id="UP001530293">
    <property type="component" value="Unassembled WGS sequence"/>
</dbReference>
<reference evidence="1 2" key="1">
    <citation type="submission" date="2024-10" db="EMBL/GenBank/DDBJ databases">
        <title>Updated reference genomes for cyclostephanoid diatoms.</title>
        <authorList>
            <person name="Roberts W.R."/>
            <person name="Alverson A.J."/>
        </authorList>
    </citation>
    <scope>NUCLEOTIDE SEQUENCE [LARGE SCALE GENOMIC DNA]</scope>
    <source>
        <strain evidence="1 2">AJA232-27</strain>
    </source>
</reference>
<sequence length="413" mass="45502">MTKPKHLSPTFSHAIIDPSLINVFLTSKGSVPSMICTTPTSNTTISLGDFPEQPNNIWINEIDYDALPEVPIFFPIQRTSTIVDDCSDPCTIANRITDCLQKLSITAECNPNEASLLAEALDHTMFYVRLFKNRLMSSSSSKGILVEVQRVTGDSFNYVKYARAVLAAARGEVVEDREVPIPNYIPTIPMLSPSCRTDIECREAVESDKEYILHVEELLKNYRLDAVLLGIESLLVLSDGEKSQVSSAVAEAILRGDHGRSIIKNFINGCIHTSPRMSGSSPEENTVDYEFRHYENMHNTALAVLANALRTLSADVVAPEIICSLLHSEEWMGQSGIIDALLSELSHAEHQSHNAYHAARCLNILLDSSFEMRKALMERGLSGVMQVSQQVGQRKHLLLAQECDAALAAMAGA</sequence>
<evidence type="ECO:0000313" key="2">
    <source>
        <dbReference type="Proteomes" id="UP001530293"/>
    </source>
</evidence>
<protein>
    <submittedName>
        <fullName evidence="1">Uncharacterized protein</fullName>
    </submittedName>
</protein>
<accession>A0ABD3NDH0</accession>
<dbReference type="EMBL" id="JALLBG020000011">
    <property type="protein sequence ID" value="KAL3772386.1"/>
    <property type="molecule type" value="Genomic_DNA"/>
</dbReference>
<gene>
    <name evidence="1" type="ORF">ACHAWU_005563</name>
</gene>